<dbReference type="InterPro" id="IPR053164">
    <property type="entry name" value="IS1016-like_transposase"/>
</dbReference>
<dbReference type="EMBL" id="JWZT01005390">
    <property type="protein sequence ID" value="KII61017.1"/>
    <property type="molecule type" value="Genomic_DNA"/>
</dbReference>
<dbReference type="OrthoDB" id="5809873at2759"/>
<dbReference type="PANTHER" id="PTHR47163:SF2">
    <property type="entry name" value="SI:DKEY-17M8.2"/>
    <property type="match status" value="1"/>
</dbReference>
<comment type="caution">
    <text evidence="3">The sequence shown here is derived from an EMBL/GenBank/DDBJ whole genome shotgun (WGS) entry which is preliminary data.</text>
</comment>
<evidence type="ECO:0000313" key="2">
    <source>
        <dbReference type="EMBL" id="KII61017.1"/>
    </source>
</evidence>
<feature type="domain" description="ISXO2-like transposase" evidence="1">
    <location>
        <begin position="10"/>
        <end position="111"/>
    </location>
</feature>
<sequence length="112" mass="12994">MKQKWARANIIGDGHSVNGEWVLGGVERAGERRLFLVEVLDRREATLCDIIRSHVLPGSIIMTDCLRSYHNLNEFYTHLTVKHRNTFKDPETETHTNYIEGTWNAFKYPIPP</sequence>
<evidence type="ECO:0000313" key="3">
    <source>
        <dbReference type="EMBL" id="KII71338.1"/>
    </source>
</evidence>
<evidence type="ECO:0000259" key="1">
    <source>
        <dbReference type="SMART" id="SM01126"/>
    </source>
</evidence>
<protein>
    <recommendedName>
        <fullName evidence="1">ISXO2-like transposase domain-containing protein</fullName>
    </recommendedName>
</protein>
<dbReference type="Proteomes" id="UP000031668">
    <property type="component" value="Unassembled WGS sequence"/>
</dbReference>
<dbReference type="AlphaFoldDB" id="A0A0C2JPP3"/>
<dbReference type="SMART" id="SM01126">
    <property type="entry name" value="DDE_Tnp_IS1595"/>
    <property type="match status" value="1"/>
</dbReference>
<organism evidence="3 4">
    <name type="scientific">Thelohanellus kitauei</name>
    <name type="common">Myxosporean</name>
    <dbReference type="NCBI Taxonomy" id="669202"/>
    <lineage>
        <taxon>Eukaryota</taxon>
        <taxon>Metazoa</taxon>
        <taxon>Cnidaria</taxon>
        <taxon>Myxozoa</taxon>
        <taxon>Myxosporea</taxon>
        <taxon>Bivalvulida</taxon>
        <taxon>Platysporina</taxon>
        <taxon>Myxobolidae</taxon>
        <taxon>Thelohanellus</taxon>
    </lineage>
</organism>
<dbReference type="Pfam" id="PF12762">
    <property type="entry name" value="DDE_Tnp_IS1595"/>
    <property type="match status" value="1"/>
</dbReference>
<dbReference type="InterPro" id="IPR024445">
    <property type="entry name" value="Tnp_ISXO2-like"/>
</dbReference>
<name>A0A0C2JPP3_THEKT</name>
<reference evidence="3 4" key="1">
    <citation type="journal article" date="2014" name="Genome Biol. Evol.">
        <title>The genome of the myxosporean Thelohanellus kitauei shows adaptations to nutrient acquisition within its fish host.</title>
        <authorList>
            <person name="Yang Y."/>
            <person name="Xiong J."/>
            <person name="Zhou Z."/>
            <person name="Huo F."/>
            <person name="Miao W."/>
            <person name="Ran C."/>
            <person name="Liu Y."/>
            <person name="Zhang J."/>
            <person name="Feng J."/>
            <person name="Wang M."/>
            <person name="Wang M."/>
            <person name="Wang L."/>
            <person name="Yao B."/>
        </authorList>
    </citation>
    <scope>NUCLEOTIDE SEQUENCE [LARGE SCALE GENOMIC DNA]</scope>
    <source>
        <strain evidence="3">Wuqing</strain>
    </source>
</reference>
<keyword evidence="4" id="KW-1185">Reference proteome</keyword>
<evidence type="ECO:0000313" key="4">
    <source>
        <dbReference type="Proteomes" id="UP000031668"/>
    </source>
</evidence>
<accession>A0A0C2JPP3</accession>
<gene>
    <name evidence="3" type="ORF">RF11_05248</name>
    <name evidence="2" type="ORF">RF11_13991</name>
</gene>
<dbReference type="OMA" id="KWARANI"/>
<dbReference type="EMBL" id="JWZT01001789">
    <property type="protein sequence ID" value="KII71338.1"/>
    <property type="molecule type" value="Genomic_DNA"/>
</dbReference>
<dbReference type="PANTHER" id="PTHR47163">
    <property type="entry name" value="DDE_TNP_IS1595 DOMAIN-CONTAINING PROTEIN"/>
    <property type="match status" value="1"/>
</dbReference>
<proteinExistence type="predicted"/>